<sequence>MFALIVDRFWWNREGNLNIALTTVTFARLAPPPIEISCSPRREDSSLEIQALKINFVFPSLTRSKICTNCHLFFG</sequence>
<accession>W9RB97</accession>
<keyword evidence="2" id="KW-1185">Reference proteome</keyword>
<reference evidence="2" key="1">
    <citation type="submission" date="2013-01" db="EMBL/GenBank/DDBJ databases">
        <title>Draft Genome Sequence of a Mulberry Tree, Morus notabilis C.K. Schneid.</title>
        <authorList>
            <person name="He N."/>
            <person name="Zhao S."/>
        </authorList>
    </citation>
    <scope>NUCLEOTIDE SEQUENCE</scope>
</reference>
<dbReference type="AlphaFoldDB" id="W9RB97"/>
<evidence type="ECO:0000313" key="1">
    <source>
        <dbReference type="EMBL" id="EXB46032.1"/>
    </source>
</evidence>
<evidence type="ECO:0000313" key="2">
    <source>
        <dbReference type="Proteomes" id="UP000030645"/>
    </source>
</evidence>
<dbReference type="Proteomes" id="UP000030645">
    <property type="component" value="Unassembled WGS sequence"/>
</dbReference>
<gene>
    <name evidence="1" type="ORF">L484_015893</name>
</gene>
<protein>
    <submittedName>
        <fullName evidence="1">Uncharacterized protein</fullName>
    </submittedName>
</protein>
<dbReference type="EMBL" id="KE343920">
    <property type="protein sequence ID" value="EXB46032.1"/>
    <property type="molecule type" value="Genomic_DNA"/>
</dbReference>
<proteinExistence type="predicted"/>
<name>W9RB97_9ROSA</name>
<organism evidence="1 2">
    <name type="scientific">Morus notabilis</name>
    <dbReference type="NCBI Taxonomy" id="981085"/>
    <lineage>
        <taxon>Eukaryota</taxon>
        <taxon>Viridiplantae</taxon>
        <taxon>Streptophyta</taxon>
        <taxon>Embryophyta</taxon>
        <taxon>Tracheophyta</taxon>
        <taxon>Spermatophyta</taxon>
        <taxon>Magnoliopsida</taxon>
        <taxon>eudicotyledons</taxon>
        <taxon>Gunneridae</taxon>
        <taxon>Pentapetalae</taxon>
        <taxon>rosids</taxon>
        <taxon>fabids</taxon>
        <taxon>Rosales</taxon>
        <taxon>Moraceae</taxon>
        <taxon>Moreae</taxon>
        <taxon>Morus</taxon>
    </lineage>
</organism>